<comment type="catalytic activity">
    <reaction evidence="1">
        <text>2-(N(omega)-L-arginino)succinate = fumarate + L-arginine</text>
        <dbReference type="Rhea" id="RHEA:24020"/>
        <dbReference type="ChEBI" id="CHEBI:29806"/>
        <dbReference type="ChEBI" id="CHEBI:32682"/>
        <dbReference type="ChEBI" id="CHEBI:57472"/>
        <dbReference type="EC" id="4.3.2.1"/>
    </reaction>
</comment>
<dbReference type="GO" id="GO:0004056">
    <property type="term" value="F:argininosuccinate lyase activity"/>
    <property type="evidence" value="ECO:0007669"/>
    <property type="project" value="UniProtKB-EC"/>
</dbReference>
<dbReference type="Gene3D" id="1.20.200.10">
    <property type="entry name" value="Fumarase/aspartase (Central domain)"/>
    <property type="match status" value="1"/>
</dbReference>
<evidence type="ECO:0000256" key="9">
    <source>
        <dbReference type="SAM" id="MobiDB-lite"/>
    </source>
</evidence>
<evidence type="ECO:0000256" key="1">
    <source>
        <dbReference type="ARBA" id="ARBA00000985"/>
    </source>
</evidence>
<dbReference type="InterPro" id="IPR008948">
    <property type="entry name" value="L-Aspartase-like"/>
</dbReference>
<dbReference type="HAMAP" id="MF_00006">
    <property type="entry name" value="Arg_succ_lyase"/>
    <property type="match status" value="1"/>
</dbReference>
<organism evidence="12">
    <name type="scientific">Chloropicon roscoffensis</name>
    <dbReference type="NCBI Taxonomy" id="1461544"/>
    <lineage>
        <taxon>Eukaryota</taxon>
        <taxon>Viridiplantae</taxon>
        <taxon>Chlorophyta</taxon>
        <taxon>Chloropicophyceae</taxon>
        <taxon>Chloropicales</taxon>
        <taxon>Chloropicaceae</taxon>
        <taxon>Chloropicon</taxon>
    </lineage>
</organism>
<evidence type="ECO:0000256" key="5">
    <source>
        <dbReference type="ARBA" id="ARBA00022571"/>
    </source>
</evidence>
<dbReference type="Pfam" id="PF14698">
    <property type="entry name" value="ASL_C2"/>
    <property type="match status" value="1"/>
</dbReference>
<sequence>MSSARTAAFRPGRAPTAARNSAGSTLSRWSRSALSTTDNRSRAPIAEATAKKLWGGRFTGETDPLMHKYNQSLSYDQRMWREDIDGSVVYAKALHVQGIITQQELDSIKEGLEEVGKEWDQGTFQVAPNDEDIHTANERRLVELIGDAGKKLHTGRSRNDQVATDGRLWTMRRLQVLRQDLRTFLRIACERSEQEVDALMPGFTHLQPAQTVRWSHWLLSHCAALQRDDERLRDMTPRVARLPLGSGALAGNPFGVDRQVMAEDLGFFDGVCPNSMDAVSDRDWVIEAIFCSSMIMTHLSRWAEDLIVYSTAQFGYVSMADAYSTGSSLMPQKKNPDALELLRGKAGRTLGSLAGILTVVKGTPTTYNKDLQEDKEMLFDVMDTVSDSVRIAIGVVSTMTIHPEKMVLGLSADMLATDLAEYLVRKGMPFRDTHHVAGEAVALAEKKGCGISDLTLEDLRSLSELFEEDVTEVWSFDRSAELRCTEGGTAKASVLEQVAKLKAYLDEE</sequence>
<feature type="domain" description="Fumarate lyase N-terminal" evidence="10">
    <location>
        <begin position="56"/>
        <end position="351"/>
    </location>
</feature>
<dbReference type="PROSITE" id="PS00163">
    <property type="entry name" value="FUMARATE_LYASES"/>
    <property type="match status" value="1"/>
</dbReference>
<dbReference type="EC" id="4.3.2.1" evidence="4"/>
<keyword evidence="6" id="KW-0028">Amino-acid biosynthesis</keyword>
<dbReference type="InterPro" id="IPR020557">
    <property type="entry name" value="Fumarate_lyase_CS"/>
</dbReference>
<feature type="region of interest" description="Disordered" evidence="9">
    <location>
        <begin position="1"/>
        <end position="41"/>
    </location>
</feature>
<dbReference type="AlphaFoldDB" id="A0A7S2TAS2"/>
<dbReference type="InterPro" id="IPR009049">
    <property type="entry name" value="Argininosuccinate_lyase"/>
</dbReference>
<dbReference type="GO" id="GO:0042450">
    <property type="term" value="P:L-arginine biosynthetic process via ornithine"/>
    <property type="evidence" value="ECO:0007669"/>
    <property type="project" value="InterPro"/>
</dbReference>
<evidence type="ECO:0000256" key="6">
    <source>
        <dbReference type="ARBA" id="ARBA00022605"/>
    </source>
</evidence>
<comment type="similarity">
    <text evidence="3">Belongs to the lyase 1 family. Argininosuccinate lyase subfamily.</text>
</comment>
<dbReference type="PRINTS" id="PR00149">
    <property type="entry name" value="FUMRATELYASE"/>
</dbReference>
<dbReference type="PRINTS" id="PR00145">
    <property type="entry name" value="ARGSUCLYASE"/>
</dbReference>
<evidence type="ECO:0000259" key="11">
    <source>
        <dbReference type="Pfam" id="PF14698"/>
    </source>
</evidence>
<dbReference type="InterPro" id="IPR000362">
    <property type="entry name" value="Fumarate_lyase_fam"/>
</dbReference>
<reference evidence="12" key="1">
    <citation type="submission" date="2021-01" db="EMBL/GenBank/DDBJ databases">
        <authorList>
            <person name="Corre E."/>
            <person name="Pelletier E."/>
            <person name="Niang G."/>
            <person name="Scheremetjew M."/>
            <person name="Finn R."/>
            <person name="Kale V."/>
            <person name="Holt S."/>
            <person name="Cochrane G."/>
            <person name="Meng A."/>
            <person name="Brown T."/>
            <person name="Cohen L."/>
        </authorList>
    </citation>
    <scope>NUCLEOTIDE SEQUENCE</scope>
    <source>
        <strain evidence="12">RCC2335</strain>
    </source>
</reference>
<dbReference type="FunFam" id="1.20.200.10:FF:000019">
    <property type="entry name" value="Argininosuccinate lyase chloroplastic"/>
    <property type="match status" value="1"/>
</dbReference>
<dbReference type="InterPro" id="IPR024083">
    <property type="entry name" value="Fumarase/histidase_N"/>
</dbReference>
<dbReference type="GO" id="GO:0005829">
    <property type="term" value="C:cytosol"/>
    <property type="evidence" value="ECO:0007669"/>
    <property type="project" value="TreeGrafter"/>
</dbReference>
<comment type="pathway">
    <text evidence="2">Amino-acid biosynthesis; L-arginine biosynthesis; L-arginine from L-ornithine and carbamoyl phosphate: step 3/3.</text>
</comment>
<dbReference type="Gene3D" id="1.10.40.30">
    <property type="entry name" value="Fumarase/aspartase (C-terminal domain)"/>
    <property type="match status" value="1"/>
</dbReference>
<protein>
    <recommendedName>
        <fullName evidence="4">argininosuccinate lyase</fullName>
        <ecNumber evidence="4">4.3.2.1</ecNumber>
    </recommendedName>
    <alternativeName>
        <fullName evidence="8">Arginosuccinase</fullName>
    </alternativeName>
</protein>
<evidence type="ECO:0000256" key="7">
    <source>
        <dbReference type="ARBA" id="ARBA00023239"/>
    </source>
</evidence>
<dbReference type="PANTHER" id="PTHR43814">
    <property type="entry name" value="ARGININOSUCCINATE LYASE"/>
    <property type="match status" value="1"/>
</dbReference>
<dbReference type="Gene3D" id="1.10.275.10">
    <property type="entry name" value="Fumarase/aspartase (N-terminal domain)"/>
    <property type="match status" value="1"/>
</dbReference>
<dbReference type="InterPro" id="IPR029419">
    <property type="entry name" value="Arg_succ_lyase_C"/>
</dbReference>
<gene>
    <name evidence="12" type="ORF">CROS1312_LOCUS1633</name>
</gene>
<dbReference type="CDD" id="cd01359">
    <property type="entry name" value="Argininosuccinate_lyase"/>
    <property type="match status" value="1"/>
</dbReference>
<keyword evidence="7" id="KW-0456">Lyase</keyword>
<evidence type="ECO:0000256" key="3">
    <source>
        <dbReference type="ARBA" id="ARBA00010755"/>
    </source>
</evidence>
<dbReference type="PANTHER" id="PTHR43814:SF1">
    <property type="entry name" value="ARGININOSUCCINATE LYASE"/>
    <property type="match status" value="1"/>
</dbReference>
<evidence type="ECO:0000256" key="4">
    <source>
        <dbReference type="ARBA" id="ARBA00012338"/>
    </source>
</evidence>
<evidence type="ECO:0000256" key="2">
    <source>
        <dbReference type="ARBA" id="ARBA00004941"/>
    </source>
</evidence>
<dbReference type="NCBIfam" id="TIGR00838">
    <property type="entry name" value="argH"/>
    <property type="match status" value="1"/>
</dbReference>
<dbReference type="Pfam" id="PF00206">
    <property type="entry name" value="Lyase_1"/>
    <property type="match status" value="1"/>
</dbReference>
<proteinExistence type="inferred from homology"/>
<feature type="compositionally biased region" description="Polar residues" evidence="9">
    <location>
        <begin position="18"/>
        <end position="38"/>
    </location>
</feature>
<evidence type="ECO:0000256" key="8">
    <source>
        <dbReference type="ARBA" id="ARBA00032749"/>
    </source>
</evidence>
<dbReference type="FunFam" id="1.10.40.30:FF:000001">
    <property type="entry name" value="Argininosuccinate lyase"/>
    <property type="match status" value="1"/>
</dbReference>
<name>A0A7S2TAS2_9CHLO</name>
<dbReference type="SUPFAM" id="SSF48557">
    <property type="entry name" value="L-aspartase-like"/>
    <property type="match status" value="1"/>
</dbReference>
<feature type="domain" description="Argininosuccinate lyase C-terminal" evidence="11">
    <location>
        <begin position="414"/>
        <end position="479"/>
    </location>
</feature>
<dbReference type="FunFam" id="1.10.275.10:FF:000002">
    <property type="entry name" value="Argininosuccinate lyase"/>
    <property type="match status" value="1"/>
</dbReference>
<evidence type="ECO:0000313" key="12">
    <source>
        <dbReference type="EMBL" id="CAD9722365.1"/>
    </source>
</evidence>
<dbReference type="EMBL" id="HBHM01002073">
    <property type="protein sequence ID" value="CAD9722365.1"/>
    <property type="molecule type" value="Transcribed_RNA"/>
</dbReference>
<keyword evidence="5" id="KW-0055">Arginine biosynthesis</keyword>
<evidence type="ECO:0000259" key="10">
    <source>
        <dbReference type="Pfam" id="PF00206"/>
    </source>
</evidence>
<dbReference type="InterPro" id="IPR022761">
    <property type="entry name" value="Fumarate_lyase_N"/>
</dbReference>
<accession>A0A7S2TAS2</accession>